<dbReference type="InterPro" id="IPR050320">
    <property type="entry name" value="N5-glutamine_MTase"/>
</dbReference>
<evidence type="ECO:0000259" key="7">
    <source>
        <dbReference type="Pfam" id="PF17827"/>
    </source>
</evidence>
<feature type="domain" description="Methyltransferase small" evidence="6">
    <location>
        <begin position="127"/>
        <end position="214"/>
    </location>
</feature>
<evidence type="ECO:0000313" key="8">
    <source>
        <dbReference type="EMBL" id="MCI4681470.1"/>
    </source>
</evidence>
<dbReference type="InterPro" id="IPR002052">
    <property type="entry name" value="DNA_methylase_N6_adenine_CS"/>
</dbReference>
<dbReference type="PANTHER" id="PTHR18895:SF74">
    <property type="entry name" value="MTRF1L RELEASE FACTOR GLUTAMINE METHYLTRANSFERASE"/>
    <property type="match status" value="1"/>
</dbReference>
<evidence type="ECO:0000256" key="2">
    <source>
        <dbReference type="ARBA" id="ARBA00022679"/>
    </source>
</evidence>
<evidence type="ECO:0000256" key="1">
    <source>
        <dbReference type="ARBA" id="ARBA00022603"/>
    </source>
</evidence>
<accession>A0ABS9Z2C8</accession>
<comment type="caution">
    <text evidence="8">The sequence shown here is derived from an EMBL/GenBank/DDBJ whole genome shotgun (WGS) entry which is preliminary data.</text>
</comment>
<organism evidence="8 9">
    <name type="scientific">Candidatus Rhodoblastus alkanivorans</name>
    <dbReference type="NCBI Taxonomy" id="2954117"/>
    <lineage>
        <taxon>Bacteria</taxon>
        <taxon>Pseudomonadati</taxon>
        <taxon>Pseudomonadota</taxon>
        <taxon>Alphaproteobacteria</taxon>
        <taxon>Hyphomicrobiales</taxon>
        <taxon>Rhodoblastaceae</taxon>
        <taxon>Rhodoblastus</taxon>
    </lineage>
</organism>
<feature type="binding site" evidence="5">
    <location>
        <position position="158"/>
    </location>
    <ligand>
        <name>S-adenosyl-L-methionine</name>
        <dbReference type="ChEBI" id="CHEBI:59789"/>
    </ligand>
</feature>
<evidence type="ECO:0000256" key="3">
    <source>
        <dbReference type="ARBA" id="ARBA00022691"/>
    </source>
</evidence>
<dbReference type="EMBL" id="JAIVFP010000001">
    <property type="protein sequence ID" value="MCI4681470.1"/>
    <property type="molecule type" value="Genomic_DNA"/>
</dbReference>
<evidence type="ECO:0000256" key="5">
    <source>
        <dbReference type="HAMAP-Rule" id="MF_02126"/>
    </source>
</evidence>
<dbReference type="Gene3D" id="1.10.8.10">
    <property type="entry name" value="DNA helicase RuvA subunit, C-terminal domain"/>
    <property type="match status" value="1"/>
</dbReference>
<dbReference type="Pfam" id="PF05175">
    <property type="entry name" value="MTS"/>
    <property type="match status" value="1"/>
</dbReference>
<dbReference type="PROSITE" id="PS00092">
    <property type="entry name" value="N6_MTASE"/>
    <property type="match status" value="1"/>
</dbReference>
<dbReference type="InterPro" id="IPR007848">
    <property type="entry name" value="Small_mtfrase_dom"/>
</dbReference>
<comment type="catalytic activity">
    <reaction evidence="4 5">
        <text>L-glutaminyl-[peptide chain release factor] + S-adenosyl-L-methionine = N(5)-methyl-L-glutaminyl-[peptide chain release factor] + S-adenosyl-L-homocysteine + H(+)</text>
        <dbReference type="Rhea" id="RHEA:42896"/>
        <dbReference type="Rhea" id="RHEA-COMP:10271"/>
        <dbReference type="Rhea" id="RHEA-COMP:10272"/>
        <dbReference type="ChEBI" id="CHEBI:15378"/>
        <dbReference type="ChEBI" id="CHEBI:30011"/>
        <dbReference type="ChEBI" id="CHEBI:57856"/>
        <dbReference type="ChEBI" id="CHEBI:59789"/>
        <dbReference type="ChEBI" id="CHEBI:61891"/>
        <dbReference type="EC" id="2.1.1.297"/>
    </reaction>
</comment>
<dbReference type="Gene3D" id="3.40.50.150">
    <property type="entry name" value="Vaccinia Virus protein VP39"/>
    <property type="match status" value="1"/>
</dbReference>
<proteinExistence type="inferred from homology"/>
<dbReference type="EC" id="2.1.1.297" evidence="5"/>
<evidence type="ECO:0000259" key="6">
    <source>
        <dbReference type="Pfam" id="PF05175"/>
    </source>
</evidence>
<feature type="binding site" evidence="5">
    <location>
        <begin position="135"/>
        <end position="139"/>
    </location>
    <ligand>
        <name>S-adenosyl-L-methionine</name>
        <dbReference type="ChEBI" id="CHEBI:59789"/>
    </ligand>
</feature>
<dbReference type="Pfam" id="PF17827">
    <property type="entry name" value="PrmC_N"/>
    <property type="match status" value="1"/>
</dbReference>
<keyword evidence="2 5" id="KW-0808">Transferase</keyword>
<dbReference type="NCBIfam" id="TIGR00536">
    <property type="entry name" value="hemK_fam"/>
    <property type="match status" value="1"/>
</dbReference>
<name>A0ABS9Z2C8_9HYPH</name>
<reference evidence="8" key="1">
    <citation type="journal article" date="2022" name="ISME J.">
        <title>Identification of active gaseous-alkane degraders at natural gas seeps.</title>
        <authorList>
            <person name="Farhan Ul Haque M."/>
            <person name="Hernandez M."/>
            <person name="Crombie A.T."/>
            <person name="Murrell J.C."/>
        </authorList>
    </citation>
    <scope>NUCLEOTIDE SEQUENCE</scope>
    <source>
        <strain evidence="8">PC2</strain>
    </source>
</reference>
<dbReference type="InterPro" id="IPR029063">
    <property type="entry name" value="SAM-dependent_MTases_sf"/>
</dbReference>
<dbReference type="InterPro" id="IPR004556">
    <property type="entry name" value="HemK-like"/>
</dbReference>
<dbReference type="Proteomes" id="UP001139104">
    <property type="component" value="Unassembled WGS sequence"/>
</dbReference>
<evidence type="ECO:0000256" key="4">
    <source>
        <dbReference type="ARBA" id="ARBA00048391"/>
    </source>
</evidence>
<feature type="binding site" evidence="5">
    <location>
        <begin position="201"/>
        <end position="204"/>
    </location>
    <ligand>
        <name>substrate</name>
    </ligand>
</feature>
<dbReference type="RefSeq" id="WP_243068780.1">
    <property type="nucleotide sequence ID" value="NZ_JAIVFK010000023.1"/>
</dbReference>
<dbReference type="CDD" id="cd02440">
    <property type="entry name" value="AdoMet_MTases"/>
    <property type="match status" value="1"/>
</dbReference>
<feature type="binding site" evidence="5">
    <location>
        <position position="201"/>
    </location>
    <ligand>
        <name>S-adenosyl-L-methionine</name>
        <dbReference type="ChEBI" id="CHEBI:59789"/>
    </ligand>
</feature>
<comment type="similarity">
    <text evidence="5">Belongs to the protein N5-glutamine methyltransferase family. PrmC subfamily.</text>
</comment>
<keyword evidence="1 5" id="KW-0489">Methyltransferase</keyword>
<dbReference type="InterPro" id="IPR040758">
    <property type="entry name" value="PrmC_N"/>
</dbReference>
<dbReference type="PANTHER" id="PTHR18895">
    <property type="entry name" value="HEMK METHYLTRANSFERASE"/>
    <property type="match status" value="1"/>
</dbReference>
<feature type="binding site" evidence="5">
    <location>
        <position position="187"/>
    </location>
    <ligand>
        <name>S-adenosyl-L-methionine</name>
        <dbReference type="ChEBI" id="CHEBI:59789"/>
    </ligand>
</feature>
<dbReference type="SUPFAM" id="SSF53335">
    <property type="entry name" value="S-adenosyl-L-methionine-dependent methyltransferases"/>
    <property type="match status" value="1"/>
</dbReference>
<dbReference type="InterPro" id="IPR019874">
    <property type="entry name" value="RF_methyltr_PrmC"/>
</dbReference>
<dbReference type="GO" id="GO:0032259">
    <property type="term" value="P:methylation"/>
    <property type="evidence" value="ECO:0007669"/>
    <property type="project" value="UniProtKB-KW"/>
</dbReference>
<keyword evidence="3 5" id="KW-0949">S-adenosyl-L-methionine</keyword>
<dbReference type="HAMAP" id="MF_02126">
    <property type="entry name" value="RF_methyltr_PrmC"/>
    <property type="match status" value="1"/>
</dbReference>
<keyword evidence="9" id="KW-1185">Reference proteome</keyword>
<dbReference type="NCBIfam" id="TIGR03534">
    <property type="entry name" value="RF_mod_PrmC"/>
    <property type="match status" value="1"/>
</dbReference>
<sequence length="295" mass="31513">MKLAKSFPLFSASVTLGQARARVAAVLAAAGKEPAALESRLLLEDATGLTSLDFVIRADETLGDPQAARLLISLERRLRDEPISRILGHNDFYGLDLIVTRDVLDPRADTEMLVDRALAFLRERRLSRPKILDLGTGSGAILCAVLHATPQAFGLGVDLSPAACEVAAKNLDRCGLASRSSIICGCWADAISGCFDLIVANPPYIARPETAALAPEVVRHDPALALFGGEDGLDCYRLLARDFGRLLAKGGAIFLEIGARQAASVVEILSSEGFRDAAVFKDHGGRDRVVTVRNI</sequence>
<protein>
    <recommendedName>
        <fullName evidence="5">Release factor glutamine methyltransferase</fullName>
        <shortName evidence="5">RF MTase</shortName>
        <ecNumber evidence="5">2.1.1.297</ecNumber>
    </recommendedName>
    <alternativeName>
        <fullName evidence="5">N5-glutamine methyltransferase PrmC</fullName>
    </alternativeName>
    <alternativeName>
        <fullName evidence="5">Protein-(glutamine-N5) MTase PrmC</fullName>
    </alternativeName>
    <alternativeName>
        <fullName evidence="5">Protein-glutamine N-methyltransferase PrmC</fullName>
    </alternativeName>
</protein>
<comment type="function">
    <text evidence="5">Methylates the class 1 translation termination release factors RF1/PrfA and RF2/PrfB on the glutamine residue of the universally conserved GGQ motif.</text>
</comment>
<gene>
    <name evidence="5 8" type="primary">prmC</name>
    <name evidence="8" type="ORF">K2U94_01565</name>
</gene>
<evidence type="ECO:0000313" key="9">
    <source>
        <dbReference type="Proteomes" id="UP001139104"/>
    </source>
</evidence>
<feature type="domain" description="Release factor glutamine methyltransferase N-terminal" evidence="7">
    <location>
        <begin position="18"/>
        <end position="88"/>
    </location>
</feature>
<dbReference type="GO" id="GO:0102559">
    <property type="term" value="F:peptide chain release factor N(5)-glutamine methyltransferase activity"/>
    <property type="evidence" value="ECO:0007669"/>
    <property type="project" value="UniProtKB-EC"/>
</dbReference>